<sequence>MSELDKEMLISVLADRPGRDKDKELLLRELLSNALSSKRKQSTPDELKRLYDIYKVKHDFKEGDIVRWKEGMKDRKLPKEGEPAVIVRKLEKQVFDITQEGGSQYFNEPFDVVLGLIDSDGDFATYHFNSQKFEPYK</sequence>
<evidence type="ECO:0000313" key="1">
    <source>
        <dbReference type="EMBL" id="PPK72357.1"/>
    </source>
</evidence>
<protein>
    <submittedName>
        <fullName evidence="1">Uncharacterized protein</fullName>
    </submittedName>
</protein>
<name>A0A2S6H4I8_9GAMM</name>
<dbReference type="Proteomes" id="UP000238071">
    <property type="component" value="Unassembled WGS sequence"/>
</dbReference>
<evidence type="ECO:0000313" key="2">
    <source>
        <dbReference type="Proteomes" id="UP000238071"/>
    </source>
</evidence>
<dbReference type="RefSeq" id="WP_104423149.1">
    <property type="nucleotide sequence ID" value="NZ_PTIY01000004.1"/>
</dbReference>
<dbReference type="AlphaFoldDB" id="A0A2S6H4I8"/>
<comment type="caution">
    <text evidence="1">The sequence shown here is derived from an EMBL/GenBank/DDBJ whole genome shotgun (WGS) entry which is preliminary data.</text>
</comment>
<accession>A0A2S6H4I8</accession>
<reference evidence="1 2" key="1">
    <citation type="submission" date="2018-02" db="EMBL/GenBank/DDBJ databases">
        <title>Subsurface microbial communities from deep shales in Ohio and West Virginia, USA.</title>
        <authorList>
            <person name="Wrighton K."/>
        </authorList>
    </citation>
    <scope>NUCLEOTIDE SEQUENCE [LARGE SCALE GENOMIC DNA]</scope>
    <source>
        <strain evidence="1 2">OWC-G53F</strain>
    </source>
</reference>
<dbReference type="OrthoDB" id="495362at2"/>
<proteinExistence type="predicted"/>
<dbReference type="EMBL" id="PTIY01000004">
    <property type="protein sequence ID" value="PPK72357.1"/>
    <property type="molecule type" value="Genomic_DNA"/>
</dbReference>
<keyword evidence="2" id="KW-1185">Reference proteome</keyword>
<organism evidence="1 2">
    <name type="scientific">Methylobacter tundripaludum</name>
    <dbReference type="NCBI Taxonomy" id="173365"/>
    <lineage>
        <taxon>Bacteria</taxon>
        <taxon>Pseudomonadati</taxon>
        <taxon>Pseudomonadota</taxon>
        <taxon>Gammaproteobacteria</taxon>
        <taxon>Methylococcales</taxon>
        <taxon>Methylococcaceae</taxon>
        <taxon>Methylobacter</taxon>
    </lineage>
</organism>
<gene>
    <name evidence="1" type="ORF">B0F88_104151</name>
</gene>